<proteinExistence type="evidence at transcript level"/>
<dbReference type="EMBL" id="FJ030933">
    <property type="protein sequence ID" value="ACJ67888.1"/>
    <property type="molecule type" value="mRNA"/>
</dbReference>
<organism evidence="1">
    <name type="scientific">Micropterus salmoides</name>
    <name type="common">Largemouth bass</name>
    <name type="synonym">Labrus salmoides</name>
    <dbReference type="NCBI Taxonomy" id="27706"/>
    <lineage>
        <taxon>Eukaryota</taxon>
        <taxon>Metazoa</taxon>
        <taxon>Chordata</taxon>
        <taxon>Craniata</taxon>
        <taxon>Vertebrata</taxon>
        <taxon>Euteleostomi</taxon>
        <taxon>Actinopterygii</taxon>
        <taxon>Neopterygii</taxon>
        <taxon>Teleostei</taxon>
        <taxon>Neoteleostei</taxon>
        <taxon>Acanthomorphata</taxon>
        <taxon>Eupercaria</taxon>
        <taxon>Centrarchiformes</taxon>
        <taxon>Centrarchoidei</taxon>
        <taxon>Centrarchidae</taxon>
        <taxon>Micropterus</taxon>
    </lineage>
</organism>
<protein>
    <submittedName>
        <fullName evidence="1">Gonadotropin alpha subunit</fullName>
    </submittedName>
</protein>
<accession>B7T9J2</accession>
<reference evidence="1" key="1">
    <citation type="submission" date="2008-07" db="EMBL/GenBank/DDBJ databases">
        <title>Largemouth bass sequencing project.</title>
        <authorList>
            <person name="Martyniuk C.J."/>
            <person name="Denslow N.D."/>
        </authorList>
    </citation>
    <scope>NUCLEOTIDE SEQUENCE</scope>
</reference>
<sequence length="51" mass="5931">DPKEHHLGGNVLCRQAQLRDRGGRHKGEKPYRLPLQHLLFSQDMAKGKWKV</sequence>
<feature type="non-terminal residue" evidence="1">
    <location>
        <position position="51"/>
    </location>
</feature>
<name>B7T9J2_MICSA</name>
<feature type="non-terminal residue" evidence="1">
    <location>
        <position position="1"/>
    </location>
</feature>
<evidence type="ECO:0000313" key="1">
    <source>
        <dbReference type="EMBL" id="ACJ67888.1"/>
    </source>
</evidence>
<dbReference type="AlphaFoldDB" id="B7T9J2"/>